<dbReference type="InParanoid" id="W2RRW9"/>
<proteinExistence type="predicted"/>
<organism evidence="1 2">
    <name type="scientific">Cyphellophora europaea (strain CBS 101466)</name>
    <name type="common">Phialophora europaea</name>
    <dbReference type="NCBI Taxonomy" id="1220924"/>
    <lineage>
        <taxon>Eukaryota</taxon>
        <taxon>Fungi</taxon>
        <taxon>Dikarya</taxon>
        <taxon>Ascomycota</taxon>
        <taxon>Pezizomycotina</taxon>
        <taxon>Eurotiomycetes</taxon>
        <taxon>Chaetothyriomycetidae</taxon>
        <taxon>Chaetothyriales</taxon>
        <taxon>Cyphellophoraceae</taxon>
        <taxon>Cyphellophora</taxon>
    </lineage>
</organism>
<evidence type="ECO:0000313" key="1">
    <source>
        <dbReference type="EMBL" id="ETN38449.1"/>
    </source>
</evidence>
<keyword evidence="2" id="KW-1185">Reference proteome</keyword>
<dbReference type="VEuPathDB" id="FungiDB:HMPREF1541_06484"/>
<dbReference type="RefSeq" id="XP_008719038.1">
    <property type="nucleotide sequence ID" value="XM_008720816.1"/>
</dbReference>
<protein>
    <submittedName>
        <fullName evidence="1">Uncharacterized protein</fullName>
    </submittedName>
</protein>
<gene>
    <name evidence="1" type="ORF">HMPREF1541_06484</name>
</gene>
<name>W2RRW9_CYPE1</name>
<dbReference type="GeneID" id="19973823"/>
<dbReference type="HOGENOM" id="CLU_1578462_0_0_1"/>
<dbReference type="Proteomes" id="UP000030752">
    <property type="component" value="Unassembled WGS sequence"/>
</dbReference>
<evidence type="ECO:0000313" key="2">
    <source>
        <dbReference type="Proteomes" id="UP000030752"/>
    </source>
</evidence>
<dbReference type="AlphaFoldDB" id="W2RRW9"/>
<reference evidence="1 2" key="1">
    <citation type="submission" date="2013-03" db="EMBL/GenBank/DDBJ databases">
        <title>The Genome Sequence of Phialophora europaea CBS 101466.</title>
        <authorList>
            <consortium name="The Broad Institute Genomics Platform"/>
            <person name="Cuomo C."/>
            <person name="de Hoog S."/>
            <person name="Gorbushina A."/>
            <person name="Walker B."/>
            <person name="Young S.K."/>
            <person name="Zeng Q."/>
            <person name="Gargeya S."/>
            <person name="Fitzgerald M."/>
            <person name="Haas B."/>
            <person name="Abouelleil A."/>
            <person name="Allen A.W."/>
            <person name="Alvarado L."/>
            <person name="Arachchi H.M."/>
            <person name="Berlin A.M."/>
            <person name="Chapman S.B."/>
            <person name="Gainer-Dewar J."/>
            <person name="Goldberg J."/>
            <person name="Griggs A."/>
            <person name="Gujja S."/>
            <person name="Hansen M."/>
            <person name="Howarth C."/>
            <person name="Imamovic A."/>
            <person name="Ireland A."/>
            <person name="Larimer J."/>
            <person name="McCowan C."/>
            <person name="Murphy C."/>
            <person name="Pearson M."/>
            <person name="Poon T.W."/>
            <person name="Priest M."/>
            <person name="Roberts A."/>
            <person name="Saif S."/>
            <person name="Shea T."/>
            <person name="Sisk P."/>
            <person name="Sykes S."/>
            <person name="Wortman J."/>
            <person name="Nusbaum C."/>
            <person name="Birren B."/>
        </authorList>
    </citation>
    <scope>NUCLEOTIDE SEQUENCE [LARGE SCALE GENOMIC DNA]</scope>
    <source>
        <strain evidence="1 2">CBS 101466</strain>
    </source>
</reference>
<sequence>MSKPFKLTPVKNGLKEPTSNAIEVKMSQKPTPATDKILWTFGMSGCDAIATYNAKTKVRTLTHLPGGNPDETWFEKMVKYIDQDTVIILVAGGSATGKQHFEVDQKNYYVNVITNGIKAAGGTPTDMYKTYFRNDVMQPRHNMNGFVFRPDGRYGLLRQDATGADDEEP</sequence>
<accession>W2RRW9</accession>
<dbReference type="EMBL" id="KB822722">
    <property type="protein sequence ID" value="ETN38449.1"/>
    <property type="molecule type" value="Genomic_DNA"/>
</dbReference>